<dbReference type="PANTHER" id="PTHR43581">
    <property type="entry name" value="ATP/GTP PHOSPHATASE"/>
    <property type="match status" value="1"/>
</dbReference>
<sequence length="457" mass="52853">MELTRFRIKKLYGRQDCTLKFSDNRLILVGENGAGKTTVLRILFLVLSCQWSGLSKYAFDSVSITLGGKSLTISKSDISKQAPFSDKRFLKRLPLPVRDHVRMMLSREGDIDINELEFICEQYGVSARVVMRELHSQSGLFGGAGIKPEVEEKLGDLKSHIEKNQILYLPTYRRIEQELSYIFTDFDTDEFRRNQRRRMLPFHGSDKQVYTELVEFGMNDVKEAIDRKLEYLKEFTRNKLNSLTLAYLGDVVDKKYDKVDVKEIKAVEEETVRNILERIDPKILAKSSKEHLVDTIQNVKNDAKIDEHQKVICHYFSKLLSFHQELEREEQGILRFCEVCNNYMGDKYLKYTSSSFDFKVAGKKHDDAIELSQLSSGEKQIVSLFSHLYLSGDITFFVMIDEPELSLSVPWQSKFLQDISQSDLCSGFLAVTHSPFIYENDLEKYAHSLGEFIKDVN</sequence>
<dbReference type="InterPro" id="IPR041685">
    <property type="entry name" value="AAA_GajA/Old/RecF-like"/>
</dbReference>
<dbReference type="InterPro" id="IPR027417">
    <property type="entry name" value="P-loop_NTPase"/>
</dbReference>
<name>A0ABY8MKE9_9SPIO</name>
<dbReference type="EMBL" id="CP123443">
    <property type="protein sequence ID" value="WGK70381.1"/>
    <property type="molecule type" value="Genomic_DNA"/>
</dbReference>
<proteinExistence type="predicted"/>
<evidence type="ECO:0000313" key="2">
    <source>
        <dbReference type="EMBL" id="WGK70381.1"/>
    </source>
</evidence>
<dbReference type="RefSeq" id="WP_326928592.1">
    <property type="nucleotide sequence ID" value="NZ_CP123443.1"/>
</dbReference>
<keyword evidence="3" id="KW-1185">Reference proteome</keyword>
<dbReference type="InterPro" id="IPR051396">
    <property type="entry name" value="Bact_Antivir_Def_Nuclease"/>
</dbReference>
<dbReference type="PANTHER" id="PTHR43581:SF2">
    <property type="entry name" value="EXCINUCLEASE ATPASE SUBUNIT"/>
    <property type="match status" value="1"/>
</dbReference>
<evidence type="ECO:0000313" key="3">
    <source>
        <dbReference type="Proteomes" id="UP001228690"/>
    </source>
</evidence>
<feature type="domain" description="Endonuclease GajA/Old nuclease/RecF-like AAA" evidence="1">
    <location>
        <begin position="1"/>
        <end position="437"/>
    </location>
</feature>
<accession>A0ABY8MKE9</accession>
<organism evidence="2 3">
    <name type="scientific">Candidatus Haliotispira prima</name>
    <dbReference type="NCBI Taxonomy" id="3034016"/>
    <lineage>
        <taxon>Bacteria</taxon>
        <taxon>Pseudomonadati</taxon>
        <taxon>Spirochaetota</taxon>
        <taxon>Spirochaetia</taxon>
        <taxon>Spirochaetales</taxon>
        <taxon>Spirochaetaceae</taxon>
        <taxon>Candidatus Haliotispira</taxon>
    </lineage>
</organism>
<gene>
    <name evidence="2" type="ORF">P0082_05835</name>
</gene>
<dbReference type="Proteomes" id="UP001228690">
    <property type="component" value="Chromosome"/>
</dbReference>
<protein>
    <submittedName>
        <fullName evidence="2">AAA family ATPase</fullName>
    </submittedName>
</protein>
<evidence type="ECO:0000259" key="1">
    <source>
        <dbReference type="Pfam" id="PF13175"/>
    </source>
</evidence>
<dbReference type="Gene3D" id="3.40.50.300">
    <property type="entry name" value="P-loop containing nucleotide triphosphate hydrolases"/>
    <property type="match status" value="1"/>
</dbReference>
<dbReference type="SUPFAM" id="SSF52540">
    <property type="entry name" value="P-loop containing nucleoside triphosphate hydrolases"/>
    <property type="match status" value="1"/>
</dbReference>
<reference evidence="2 3" key="1">
    <citation type="submission" date="2023-04" db="EMBL/GenBank/DDBJ databases">
        <title>Spirochaete genome identified in red abalone sample constitutes a novel genus.</title>
        <authorList>
            <person name="Sharma S.P."/>
            <person name="Purcell C.M."/>
            <person name="Hyde J.R."/>
            <person name="Severin A.J."/>
        </authorList>
    </citation>
    <scope>NUCLEOTIDE SEQUENCE [LARGE SCALE GENOMIC DNA]</scope>
    <source>
        <strain evidence="2 3">SP-2023</strain>
    </source>
</reference>
<dbReference type="Pfam" id="PF13175">
    <property type="entry name" value="AAA_15"/>
    <property type="match status" value="1"/>
</dbReference>